<dbReference type="Pfam" id="PF01990">
    <property type="entry name" value="ATP-synt_F"/>
    <property type="match status" value="1"/>
</dbReference>
<dbReference type="GO" id="GO:0033180">
    <property type="term" value="C:proton-transporting V-type ATPase, V1 domain"/>
    <property type="evidence" value="ECO:0007669"/>
    <property type="project" value="InterPro"/>
</dbReference>
<keyword evidence="2" id="KW-0813">Transport</keyword>
<dbReference type="OrthoDB" id="10261947at2759"/>
<organism evidence="5 6">
    <name type="scientific">Toxoplasma gondii p89</name>
    <dbReference type="NCBI Taxonomy" id="943119"/>
    <lineage>
        <taxon>Eukaryota</taxon>
        <taxon>Sar</taxon>
        <taxon>Alveolata</taxon>
        <taxon>Apicomplexa</taxon>
        <taxon>Conoidasida</taxon>
        <taxon>Coccidia</taxon>
        <taxon>Eucoccidiorida</taxon>
        <taxon>Eimeriorina</taxon>
        <taxon>Sarcocystidae</taxon>
        <taxon>Toxoplasma</taxon>
    </lineage>
</organism>
<dbReference type="Gene3D" id="3.40.50.10580">
    <property type="entry name" value="ATPase, V1 complex, subunit F"/>
    <property type="match status" value="1"/>
</dbReference>
<evidence type="ECO:0000256" key="3">
    <source>
        <dbReference type="ARBA" id="ARBA00022781"/>
    </source>
</evidence>
<dbReference type="VEuPathDB" id="ToxoDB:TGP89_310960"/>
<comment type="similarity">
    <text evidence="1">Belongs to the V-ATPase F subunit family.</text>
</comment>
<keyword evidence="4" id="KW-0406">Ion transport</keyword>
<comment type="caution">
    <text evidence="5">The sequence shown here is derived from an EMBL/GenBank/DDBJ whole genome shotgun (WGS) entry which is preliminary data.</text>
</comment>
<dbReference type="FunFam" id="3.40.50.10580:FF:000004">
    <property type="entry name" value="V-type proton ATPase subunit F"/>
    <property type="match status" value="1"/>
</dbReference>
<dbReference type="NCBIfam" id="TIGR01101">
    <property type="entry name" value="V_ATP_synt_F"/>
    <property type="match status" value="1"/>
</dbReference>
<dbReference type="InterPro" id="IPR008218">
    <property type="entry name" value="ATPase_V1-cplx_f_g_su"/>
</dbReference>
<gene>
    <name evidence="5" type="ORF">TGP89_310960</name>
</gene>
<accession>A0A086K9H2</accession>
<evidence type="ECO:0000256" key="2">
    <source>
        <dbReference type="ARBA" id="ARBA00022448"/>
    </source>
</evidence>
<dbReference type="GO" id="GO:0046961">
    <property type="term" value="F:proton-transporting ATPase activity, rotational mechanism"/>
    <property type="evidence" value="ECO:0007669"/>
    <property type="project" value="InterPro"/>
</dbReference>
<name>A0A086K9H2_TOXGO</name>
<evidence type="ECO:0000256" key="1">
    <source>
        <dbReference type="ARBA" id="ARBA00010148"/>
    </source>
</evidence>
<evidence type="ECO:0000313" key="6">
    <source>
        <dbReference type="Proteomes" id="UP000028828"/>
    </source>
</evidence>
<evidence type="ECO:0000313" key="5">
    <source>
        <dbReference type="EMBL" id="KFG41040.1"/>
    </source>
</evidence>
<dbReference type="SUPFAM" id="SSF159468">
    <property type="entry name" value="AtpF-like"/>
    <property type="match status" value="1"/>
</dbReference>
<dbReference type="Proteomes" id="UP000028828">
    <property type="component" value="Unassembled WGS sequence"/>
</dbReference>
<reference evidence="5 6" key="1">
    <citation type="submission" date="2014-03" db="EMBL/GenBank/DDBJ databases">
        <authorList>
            <person name="Sibley D."/>
            <person name="Venepally P."/>
            <person name="Karamycheva S."/>
            <person name="Hadjithomas M."/>
            <person name="Khan A."/>
            <person name="Brunk B."/>
            <person name="Roos D."/>
            <person name="Caler E."/>
            <person name="Lorenzi H."/>
        </authorList>
    </citation>
    <scope>NUCLEOTIDE SEQUENCE [LARGE SCALE GENOMIC DNA]</scope>
    <source>
        <strain evidence="6">p89</strain>
    </source>
</reference>
<evidence type="ECO:0000256" key="4">
    <source>
        <dbReference type="ARBA" id="ARBA00023065"/>
    </source>
</evidence>
<dbReference type="EMBL" id="AEYI02001144">
    <property type="protein sequence ID" value="KFG41040.1"/>
    <property type="molecule type" value="Genomic_DNA"/>
</dbReference>
<dbReference type="InterPro" id="IPR036906">
    <property type="entry name" value="ATPase_V1_fsu_sf"/>
</dbReference>
<dbReference type="PANTHER" id="PTHR13861:SF2">
    <property type="entry name" value="V-TYPE PROTON ATPASE SUBUNIT F"/>
    <property type="match status" value="1"/>
</dbReference>
<dbReference type="InterPro" id="IPR005772">
    <property type="entry name" value="ATPase_V1-cplx_fsu_euk"/>
</dbReference>
<sequence length="195" mass="21658">MHQFRCLARIKKHYCGGDTVENHSDKNKELQLEQIFAPATVCGLSRLRPAAGCSKVVLVSKILLVLAKMAPVLGRVQGTDLKVAVIGDEDTVAGFLMAGIGMRDGLGRTNFFIVDSKTKRQDVEDAFRTMTERPDIGIVLINQHVADDIRYMVDLHTKIIPTILEIPSKDKPYDPSKDSVMQRIKFFFGGELPTS</sequence>
<dbReference type="AlphaFoldDB" id="A0A086K9H2"/>
<dbReference type="PANTHER" id="PTHR13861">
    <property type="entry name" value="VACUOLAR ATP SYNTHASE SUBUNIT F"/>
    <property type="match status" value="1"/>
</dbReference>
<protein>
    <submittedName>
        <fullName evidence="5">Putative vacuolar atp synthase subunit f</fullName>
    </submittedName>
</protein>
<proteinExistence type="inferred from homology"/>
<keyword evidence="3" id="KW-0375">Hydrogen ion transport</keyword>